<dbReference type="SUPFAM" id="SSF51735">
    <property type="entry name" value="NAD(P)-binding Rossmann-fold domains"/>
    <property type="match status" value="1"/>
</dbReference>
<dbReference type="EMBL" id="RDRB01000005">
    <property type="protein sequence ID" value="ROU01289.1"/>
    <property type="molecule type" value="Genomic_DNA"/>
</dbReference>
<evidence type="ECO:0000313" key="6">
    <source>
        <dbReference type="Proteomes" id="UP000268016"/>
    </source>
</evidence>
<dbReference type="PANTHER" id="PTHR43103">
    <property type="entry name" value="NUCLEOSIDE-DIPHOSPHATE-SUGAR EPIMERASE"/>
    <property type="match status" value="1"/>
</dbReference>
<evidence type="ECO:0000256" key="2">
    <source>
        <dbReference type="ARBA" id="ARBA00023002"/>
    </source>
</evidence>
<dbReference type="GO" id="GO:0016491">
    <property type="term" value="F:oxidoreductase activity"/>
    <property type="evidence" value="ECO:0007669"/>
    <property type="project" value="UniProtKB-KW"/>
</dbReference>
<evidence type="ECO:0000256" key="3">
    <source>
        <dbReference type="ARBA" id="ARBA00023027"/>
    </source>
</evidence>
<accession>A0A3N2R1D4</accession>
<comment type="caution">
    <text evidence="5">The sequence shown here is derived from an EMBL/GenBank/DDBJ whole genome shotgun (WGS) entry which is preliminary data.</text>
</comment>
<dbReference type="InterPro" id="IPR001509">
    <property type="entry name" value="Epimerase_deHydtase"/>
</dbReference>
<reference evidence="5 6" key="1">
    <citation type="submission" date="2018-10" db="EMBL/GenBank/DDBJ databases">
        <title>Histidinibacterium lentulum gen. nov., sp. nov., a marine bacterium from the culture broth of Picochlorum sp. 122.</title>
        <authorList>
            <person name="Wang G."/>
        </authorList>
    </citation>
    <scope>NUCLEOTIDE SEQUENCE [LARGE SCALE GENOMIC DNA]</scope>
    <source>
        <strain evidence="5 6">B17</strain>
    </source>
</reference>
<protein>
    <submittedName>
        <fullName evidence="5">NAD(P)-dependent oxidoreductase</fullName>
    </submittedName>
</protein>
<keyword evidence="3" id="KW-0520">NAD</keyword>
<dbReference type="Pfam" id="PF01370">
    <property type="entry name" value="Epimerase"/>
    <property type="match status" value="1"/>
</dbReference>
<dbReference type="RefSeq" id="WP_123642623.1">
    <property type="nucleotide sequence ID" value="NZ_ML119085.1"/>
</dbReference>
<dbReference type="Gene3D" id="3.40.50.720">
    <property type="entry name" value="NAD(P)-binding Rossmann-like Domain"/>
    <property type="match status" value="1"/>
</dbReference>
<gene>
    <name evidence="5" type="ORF">EAT49_10910</name>
</gene>
<keyword evidence="6" id="KW-1185">Reference proteome</keyword>
<evidence type="ECO:0000313" key="5">
    <source>
        <dbReference type="EMBL" id="ROU01289.1"/>
    </source>
</evidence>
<dbReference type="Proteomes" id="UP000268016">
    <property type="component" value="Unassembled WGS sequence"/>
</dbReference>
<comment type="similarity">
    <text evidence="1">Belongs to the NAD(P)-dependent epimerase/dehydratase family.</text>
</comment>
<sequence>MKKIVLTGAHGALGSVLRAPLSRMAESLVSTDILDQPKTLMPNETWSVADLGRFDQIAPLMEGAEMVVHFGAVVDEKPFEELLGPNYVGAYNVWEAAYRAGARRVVYASSIHAVGMAETWSGVDTETAHRPDTFYGLAKCFAEDMGRMYWEKRGLEAVCLRIASCTPEPQNARSLGTWLSHRDLVQLVTRSIETPVVGFTIAYGVSANARAPLSNARVGFLGYHPQDNAENYAATLLSRHTPDPTDLAQTRVGGPFAAVPLGESGMDALRAISGPAVKPDGT</sequence>
<organism evidence="5 6">
    <name type="scientific">Histidinibacterium lentulum</name>
    <dbReference type="NCBI Taxonomy" id="2480588"/>
    <lineage>
        <taxon>Bacteria</taxon>
        <taxon>Pseudomonadati</taxon>
        <taxon>Pseudomonadota</taxon>
        <taxon>Alphaproteobacteria</taxon>
        <taxon>Rhodobacterales</taxon>
        <taxon>Paracoccaceae</taxon>
        <taxon>Histidinibacterium</taxon>
    </lineage>
</organism>
<keyword evidence="2" id="KW-0560">Oxidoreductase</keyword>
<evidence type="ECO:0000259" key="4">
    <source>
        <dbReference type="Pfam" id="PF01370"/>
    </source>
</evidence>
<name>A0A3N2R1D4_9RHOB</name>
<evidence type="ECO:0000256" key="1">
    <source>
        <dbReference type="ARBA" id="ARBA00007637"/>
    </source>
</evidence>
<dbReference type="InterPro" id="IPR036291">
    <property type="entry name" value="NAD(P)-bd_dom_sf"/>
</dbReference>
<feature type="domain" description="NAD-dependent epimerase/dehydratase" evidence="4">
    <location>
        <begin position="4"/>
        <end position="164"/>
    </location>
</feature>
<proteinExistence type="inferred from homology"/>
<dbReference type="OrthoDB" id="8770295at2"/>
<dbReference type="AlphaFoldDB" id="A0A3N2R1D4"/>
<dbReference type="PANTHER" id="PTHR43103:SF5">
    <property type="entry name" value="4-EPIMERASE, PUTATIVE (AFU_ORTHOLOGUE AFUA_7G00360)-RELATED"/>
    <property type="match status" value="1"/>
</dbReference>